<reference evidence="2 4" key="1">
    <citation type="journal article" date="2003" name="Genome Res.">
        <title>Integrated mapping, chromosomal sequencing and sequence analysis of Cryptosporidium parvum.</title>
        <authorList>
            <person name="Bankier A.T."/>
            <person name="Spriggs H.F."/>
            <person name="Fartmann B."/>
            <person name="Konfortov B.A."/>
            <person name="Madera M."/>
            <person name="Vogel C."/>
            <person name="Teichmann S.A."/>
            <person name="Ivens A."/>
            <person name="Dear P.H."/>
        </authorList>
    </citation>
    <scope>NUCLEOTIDE SEQUENCE [LARGE SCALE GENOMIC DNA]</scope>
    <source>
        <strain evidence="2">Iowa</strain>
    </source>
</reference>
<protein>
    <submittedName>
        <fullName evidence="2">Uncharacterized protein</fullName>
    </submittedName>
</protein>
<evidence type="ECO:0000313" key="5">
    <source>
        <dbReference type="Proteomes" id="UP000593906"/>
    </source>
</evidence>
<dbReference type="AlphaFoldDB" id="A0A7G2HK84"/>
<organism evidence="2 4">
    <name type="scientific">Cryptosporidium parvum</name>
    <dbReference type="NCBI Taxonomy" id="5807"/>
    <lineage>
        <taxon>Eukaryota</taxon>
        <taxon>Sar</taxon>
        <taxon>Alveolata</taxon>
        <taxon>Apicomplexa</taxon>
        <taxon>Conoidasida</taxon>
        <taxon>Coccidia</taxon>
        <taxon>Eucoccidiorida</taxon>
        <taxon>Eimeriorina</taxon>
        <taxon>Cryptosporidiidae</taxon>
        <taxon>Cryptosporidium</taxon>
    </lineage>
</organism>
<name>A0A7G2HK84_CRYPV</name>
<evidence type="ECO:0000256" key="1">
    <source>
        <dbReference type="SAM" id="SignalP"/>
    </source>
</evidence>
<evidence type="ECO:0000313" key="2">
    <source>
        <dbReference type="EMBL" id="CAD98442.1"/>
    </source>
</evidence>
<gene>
    <name evidence="2" type="ORF">1MB.559</name>
    <name evidence="3" type="ORF">CPATCC_002969</name>
</gene>
<dbReference type="VEuPathDB" id="CryptoDB:CPATCC_0015620"/>
<dbReference type="Proteomes" id="UP000593906">
    <property type="component" value="Chromosome 6"/>
</dbReference>
<sequence length="161" mass="18746">MKKLSSFLFLLFLELQNAWSSLNLSLNSSSRQLIQNNYWNSHFPHIKPIKPGETTKLETGIFKCHTKLKDEKTMRISWECFTKVNNVIWIPNKKTLNEKNKYLISFTDSLGTLYTFPYSPKKLLNLCTSTSIDMFGNFSEKGVAILPKDFKFLTINECINY</sequence>
<feature type="chain" id="PRO_5036202973" evidence="1">
    <location>
        <begin position="21"/>
        <end position="161"/>
    </location>
</feature>
<accession>A0A7G2HK84</accession>
<dbReference type="Proteomes" id="UP000242991">
    <property type="component" value="Chromosome 6"/>
</dbReference>
<keyword evidence="1" id="KW-0732">Signal</keyword>
<proteinExistence type="predicted"/>
<feature type="signal peptide" evidence="1">
    <location>
        <begin position="1"/>
        <end position="20"/>
    </location>
</feature>
<reference evidence="3 5" key="2">
    <citation type="submission" date="2019-09" db="EMBL/GenBank/DDBJ databases">
        <title>Consistent, comparative and evidence-based genome assembly and annotation for Cryptosporidium parvum, C. hominis and C. tyzzeri.</title>
        <authorList>
            <person name="Baptista R.P."/>
            <person name="Li Y."/>
            <person name="Sateriale A."/>
            <person name="Ansell B."/>
            <person name="Jex A."/>
            <person name="Sanders M."/>
            <person name="Brooks K."/>
            <person name="Tracey A."/>
            <person name="Berriman M."/>
            <person name="Striepen B."/>
            <person name="Cotton J.A."/>
            <person name="Kissinger J.C."/>
        </authorList>
    </citation>
    <scope>NUCLEOTIDE SEQUENCE [LARGE SCALE GENOMIC DNA]</scope>
    <source>
        <strain evidence="3 5">IOWA-ATCC</strain>
    </source>
</reference>
<dbReference type="EMBL" id="BX538352">
    <property type="protein sequence ID" value="CAD98442.1"/>
    <property type="molecule type" value="Genomic_DNA"/>
</dbReference>
<dbReference type="EMBL" id="CP044417">
    <property type="protein sequence ID" value="QOY41288.1"/>
    <property type="molecule type" value="Genomic_DNA"/>
</dbReference>
<evidence type="ECO:0000313" key="3">
    <source>
        <dbReference type="EMBL" id="QOY41288.1"/>
    </source>
</evidence>
<evidence type="ECO:0000313" key="4">
    <source>
        <dbReference type="Proteomes" id="UP000242991"/>
    </source>
</evidence>